<dbReference type="OrthoDB" id="33094at2"/>
<dbReference type="GO" id="GO:0043590">
    <property type="term" value="C:bacterial nucleoid"/>
    <property type="evidence" value="ECO:0007669"/>
    <property type="project" value="UniProtKB-UniRule"/>
</dbReference>
<accession>F2NNZ4</accession>
<dbReference type="KEGG" id="mhd:Marky_0835"/>
<dbReference type="SUPFAM" id="SSF82607">
    <property type="entry name" value="YbaB-like"/>
    <property type="match status" value="1"/>
</dbReference>
<keyword evidence="5" id="KW-1185">Reference proteome</keyword>
<comment type="subunit">
    <text evidence="2">Homodimer.</text>
</comment>
<dbReference type="RefSeq" id="WP_013703633.1">
    <property type="nucleotide sequence ID" value="NC_015387.1"/>
</dbReference>
<dbReference type="Gene3D" id="3.30.1310.10">
    <property type="entry name" value="Nucleoid-associated protein YbaB-like domain"/>
    <property type="match status" value="1"/>
</dbReference>
<comment type="function">
    <text evidence="2">Binds to DNA and alters its conformation. May be involved in regulation of gene expression, nucleoid organization and DNA protection.</text>
</comment>
<dbReference type="AlphaFoldDB" id="F2NNZ4"/>
<comment type="similarity">
    <text evidence="2">Belongs to the YbaB/EbfC family.</text>
</comment>
<dbReference type="GO" id="GO:0005829">
    <property type="term" value="C:cytosol"/>
    <property type="evidence" value="ECO:0007669"/>
    <property type="project" value="TreeGrafter"/>
</dbReference>
<keyword evidence="2" id="KW-0963">Cytoplasm</keyword>
<dbReference type="PANTHER" id="PTHR33449:SF1">
    <property type="entry name" value="NUCLEOID-ASSOCIATED PROTEIN YBAB"/>
    <property type="match status" value="1"/>
</dbReference>
<dbReference type="HOGENOM" id="CLU_140930_2_2_0"/>
<dbReference type="NCBIfam" id="TIGR00103">
    <property type="entry name" value="DNA_YbaB_EbfC"/>
    <property type="match status" value="1"/>
</dbReference>
<gene>
    <name evidence="4" type="ordered locus">Marky_0835</name>
</gene>
<dbReference type="EMBL" id="CP002630">
    <property type="protein sequence ID" value="AEB11582.1"/>
    <property type="molecule type" value="Genomic_DNA"/>
</dbReference>
<feature type="coiled-coil region" evidence="3">
    <location>
        <begin position="3"/>
        <end position="30"/>
    </location>
</feature>
<evidence type="ECO:0000256" key="3">
    <source>
        <dbReference type="SAM" id="Coils"/>
    </source>
</evidence>
<dbReference type="PIRSF" id="PIRSF004555">
    <property type="entry name" value="UCP004555"/>
    <property type="match status" value="1"/>
</dbReference>
<evidence type="ECO:0000313" key="5">
    <source>
        <dbReference type="Proteomes" id="UP000007030"/>
    </source>
</evidence>
<dbReference type="GO" id="GO:0003677">
    <property type="term" value="F:DNA binding"/>
    <property type="evidence" value="ECO:0007669"/>
    <property type="project" value="UniProtKB-UniRule"/>
</dbReference>
<evidence type="ECO:0000313" key="4">
    <source>
        <dbReference type="EMBL" id="AEB11582.1"/>
    </source>
</evidence>
<dbReference type="STRING" id="869210.Marky_0835"/>
<dbReference type="InterPro" id="IPR004401">
    <property type="entry name" value="YbaB/EbfC"/>
</dbReference>
<sequence length="104" mass="10995">MNFQKLIKEAQKAQRKAAEVQEKLAQMTVVGSAGGGLVEVTATGQGQIVGVKLDPRAVDPEDVEALEDLVLVAIKDAQEKAHALAEEEMTRQLGSVGQMLGGLL</sequence>
<dbReference type="HAMAP" id="MF_00274">
    <property type="entry name" value="DNA_YbaB_EbfC"/>
    <property type="match status" value="1"/>
</dbReference>
<organism evidence="4 5">
    <name type="scientific">Marinithermus hydrothermalis (strain DSM 14884 / JCM 11576 / T1)</name>
    <dbReference type="NCBI Taxonomy" id="869210"/>
    <lineage>
        <taxon>Bacteria</taxon>
        <taxon>Thermotogati</taxon>
        <taxon>Deinococcota</taxon>
        <taxon>Deinococci</taxon>
        <taxon>Thermales</taxon>
        <taxon>Thermaceae</taxon>
        <taxon>Marinithermus</taxon>
    </lineage>
</organism>
<comment type="subcellular location">
    <subcellularLocation>
        <location evidence="2">Cytoplasm</location>
        <location evidence="2">Nucleoid</location>
    </subcellularLocation>
</comment>
<dbReference type="Proteomes" id="UP000007030">
    <property type="component" value="Chromosome"/>
</dbReference>
<dbReference type="Pfam" id="PF02575">
    <property type="entry name" value="YbaB_DNA_bd"/>
    <property type="match status" value="1"/>
</dbReference>
<dbReference type="PANTHER" id="PTHR33449">
    <property type="entry name" value="NUCLEOID-ASSOCIATED PROTEIN YBAB"/>
    <property type="match status" value="1"/>
</dbReference>
<proteinExistence type="inferred from homology"/>
<dbReference type="InterPro" id="IPR036894">
    <property type="entry name" value="YbaB-like_sf"/>
</dbReference>
<dbReference type="eggNOG" id="COG0718">
    <property type="taxonomic scope" value="Bacteria"/>
</dbReference>
<keyword evidence="3" id="KW-0175">Coiled coil</keyword>
<protein>
    <recommendedName>
        <fullName evidence="2">Nucleoid-associated protein Marky_0835</fullName>
    </recommendedName>
</protein>
<evidence type="ECO:0000256" key="2">
    <source>
        <dbReference type="HAMAP-Rule" id="MF_00274"/>
    </source>
</evidence>
<reference evidence="4 5" key="1">
    <citation type="journal article" date="2012" name="Stand. Genomic Sci.">
        <title>Complete genome sequence of the aerobic, heterotroph Marinithermus hydrothermalis type strain (T1(T)) from a deep-sea hydrothermal vent chimney.</title>
        <authorList>
            <person name="Copeland A."/>
            <person name="Gu W."/>
            <person name="Yasawong M."/>
            <person name="Lapidus A."/>
            <person name="Lucas S."/>
            <person name="Deshpande S."/>
            <person name="Pagani I."/>
            <person name="Tapia R."/>
            <person name="Cheng J.F."/>
            <person name="Goodwin L.A."/>
            <person name="Pitluck S."/>
            <person name="Liolios K."/>
            <person name="Ivanova N."/>
            <person name="Mavromatis K."/>
            <person name="Mikhailova N."/>
            <person name="Pati A."/>
            <person name="Chen A."/>
            <person name="Palaniappan K."/>
            <person name="Land M."/>
            <person name="Pan C."/>
            <person name="Brambilla E.M."/>
            <person name="Rohde M."/>
            <person name="Tindall B.J."/>
            <person name="Sikorski J."/>
            <person name="Goker M."/>
            <person name="Detter J.C."/>
            <person name="Bristow J."/>
            <person name="Eisen J.A."/>
            <person name="Markowitz V."/>
            <person name="Hugenholtz P."/>
            <person name="Kyrpides N.C."/>
            <person name="Klenk H.P."/>
            <person name="Woyke T."/>
        </authorList>
    </citation>
    <scope>NUCLEOTIDE SEQUENCE [LARGE SCALE GENOMIC DNA]</scope>
    <source>
        <strain evidence="5">DSM 14884 / JCM 11576 / T1</strain>
    </source>
</reference>
<evidence type="ECO:0000256" key="1">
    <source>
        <dbReference type="ARBA" id="ARBA00023125"/>
    </source>
</evidence>
<name>F2NNZ4_MARHT</name>
<keyword evidence="1 2" id="KW-0238">DNA-binding</keyword>